<dbReference type="HOGENOM" id="CLU_3106845_0_0_1"/>
<keyword evidence="2" id="KW-1185">Reference proteome</keyword>
<reference evidence="2" key="1">
    <citation type="journal article" date="2011" name="Nat. Commun.">
        <title>Effector diversification within compartments of the Leptosphaeria maculans genome affected by Repeat-Induced Point mutations.</title>
        <authorList>
            <person name="Rouxel T."/>
            <person name="Grandaubert J."/>
            <person name="Hane J.K."/>
            <person name="Hoede C."/>
            <person name="van de Wouw A.P."/>
            <person name="Couloux A."/>
            <person name="Dominguez V."/>
            <person name="Anthouard V."/>
            <person name="Bally P."/>
            <person name="Bourras S."/>
            <person name="Cozijnsen A.J."/>
            <person name="Ciuffetti L.M."/>
            <person name="Degrave A."/>
            <person name="Dilmaghani A."/>
            <person name="Duret L."/>
            <person name="Fudal I."/>
            <person name="Goodwin S.B."/>
            <person name="Gout L."/>
            <person name="Glaser N."/>
            <person name="Linglin J."/>
            <person name="Kema G.H.J."/>
            <person name="Lapalu N."/>
            <person name="Lawrence C.B."/>
            <person name="May K."/>
            <person name="Meyer M."/>
            <person name="Ollivier B."/>
            <person name="Poulain J."/>
            <person name="Schoch C.L."/>
            <person name="Simon A."/>
            <person name="Spatafora J.W."/>
            <person name="Stachowiak A."/>
            <person name="Turgeon B.G."/>
            <person name="Tyler B.M."/>
            <person name="Vincent D."/>
            <person name="Weissenbach J."/>
            <person name="Amselem J."/>
            <person name="Quesneville H."/>
            <person name="Oliver R.P."/>
            <person name="Wincker P."/>
            <person name="Balesdent M.-H."/>
            <person name="Howlett B.J."/>
        </authorList>
    </citation>
    <scope>NUCLEOTIDE SEQUENCE [LARGE SCALE GENOMIC DNA]</scope>
    <source>
        <strain evidence="2">JN3 / isolate v23.1.3 / race Av1-4-5-6-7-8</strain>
    </source>
</reference>
<evidence type="ECO:0000313" key="1">
    <source>
        <dbReference type="EMBL" id="CBX96855.1"/>
    </source>
</evidence>
<dbReference type="InParanoid" id="E4ZZZ5"/>
<sequence length="51" mass="5558">MPAACCQFGILPAAGLLFFLPLLLLPLQSVDYELPSTLARYLPLQPTTLLL</sequence>
<accession>E4ZZZ5</accession>
<proteinExistence type="predicted"/>
<evidence type="ECO:0000313" key="2">
    <source>
        <dbReference type="Proteomes" id="UP000002668"/>
    </source>
</evidence>
<name>E4ZZZ5_LEPMJ</name>
<dbReference type="AlphaFoldDB" id="E4ZZZ5"/>
<dbReference type="Proteomes" id="UP000002668">
    <property type="component" value="Genome"/>
</dbReference>
<protein>
    <submittedName>
        <fullName evidence="1">Predicted protein</fullName>
    </submittedName>
</protein>
<dbReference type="VEuPathDB" id="FungiDB:LEMA_uP099860.1"/>
<dbReference type="EMBL" id="FP929130">
    <property type="protein sequence ID" value="CBX96855.1"/>
    <property type="molecule type" value="Genomic_DNA"/>
</dbReference>
<organism evidence="2">
    <name type="scientific">Leptosphaeria maculans (strain JN3 / isolate v23.1.3 / race Av1-4-5-6-7-8)</name>
    <name type="common">Blackleg fungus</name>
    <name type="synonym">Phoma lingam</name>
    <dbReference type="NCBI Taxonomy" id="985895"/>
    <lineage>
        <taxon>Eukaryota</taxon>
        <taxon>Fungi</taxon>
        <taxon>Dikarya</taxon>
        <taxon>Ascomycota</taxon>
        <taxon>Pezizomycotina</taxon>
        <taxon>Dothideomycetes</taxon>
        <taxon>Pleosporomycetidae</taxon>
        <taxon>Pleosporales</taxon>
        <taxon>Pleosporineae</taxon>
        <taxon>Leptosphaeriaceae</taxon>
        <taxon>Plenodomus</taxon>
        <taxon>Plenodomus lingam/Leptosphaeria maculans species complex</taxon>
    </lineage>
</organism>
<gene>
    <name evidence="1" type="ORF">LEMA_uP099860.1</name>
</gene>